<name>A0A1W2EH70_9FIRM</name>
<dbReference type="STRING" id="112901.SAMN04488500_12438"/>
<accession>A0A1W2EH70</accession>
<gene>
    <name evidence="1" type="ORF">SAMN04488500_12438</name>
</gene>
<keyword evidence="2" id="KW-1185">Reference proteome</keyword>
<organism evidence="1 2">
    <name type="scientific">Sporomusa malonica</name>
    <dbReference type="NCBI Taxonomy" id="112901"/>
    <lineage>
        <taxon>Bacteria</taxon>
        <taxon>Bacillati</taxon>
        <taxon>Bacillota</taxon>
        <taxon>Negativicutes</taxon>
        <taxon>Selenomonadales</taxon>
        <taxon>Sporomusaceae</taxon>
        <taxon>Sporomusa</taxon>
    </lineage>
</organism>
<dbReference type="AlphaFoldDB" id="A0A1W2EH70"/>
<proteinExistence type="predicted"/>
<protein>
    <submittedName>
        <fullName evidence="1">Uncharacterized protein</fullName>
    </submittedName>
</protein>
<dbReference type="EMBL" id="FWXI01000024">
    <property type="protein sequence ID" value="SMD09071.1"/>
    <property type="molecule type" value="Genomic_DNA"/>
</dbReference>
<reference evidence="1 2" key="1">
    <citation type="submission" date="2017-04" db="EMBL/GenBank/DDBJ databases">
        <authorList>
            <person name="Afonso C.L."/>
            <person name="Miller P.J."/>
            <person name="Scott M.A."/>
            <person name="Spackman E."/>
            <person name="Goraichik I."/>
            <person name="Dimitrov K.M."/>
            <person name="Suarez D.L."/>
            <person name="Swayne D.E."/>
        </authorList>
    </citation>
    <scope>NUCLEOTIDE SEQUENCE [LARGE SCALE GENOMIC DNA]</scope>
    <source>
        <strain evidence="1 2">DSM 5090</strain>
    </source>
</reference>
<dbReference type="RefSeq" id="WP_176215632.1">
    <property type="nucleotide sequence ID" value="NZ_CP155572.1"/>
</dbReference>
<sequence length="47" mass="5455">MFYKKKRNTMLGMDMDMNMDMTSMLKALAVGAVIYQAAKFMIHEMTD</sequence>
<dbReference type="Proteomes" id="UP000192738">
    <property type="component" value="Unassembled WGS sequence"/>
</dbReference>
<evidence type="ECO:0000313" key="2">
    <source>
        <dbReference type="Proteomes" id="UP000192738"/>
    </source>
</evidence>
<evidence type="ECO:0000313" key="1">
    <source>
        <dbReference type="EMBL" id="SMD09071.1"/>
    </source>
</evidence>